<evidence type="ECO:0000313" key="2">
    <source>
        <dbReference type="EMBL" id="RXF69414.1"/>
    </source>
</evidence>
<gene>
    <name evidence="2" type="ORF">EKH83_12085</name>
</gene>
<dbReference type="Proteomes" id="UP000290848">
    <property type="component" value="Unassembled WGS sequence"/>
</dbReference>
<dbReference type="Gene3D" id="3.90.550.10">
    <property type="entry name" value="Spore Coat Polysaccharide Biosynthesis Protein SpsA, Chain A"/>
    <property type="match status" value="1"/>
</dbReference>
<name>A0A4Q0M8J0_9SPHI</name>
<dbReference type="PANTHER" id="PTHR22916:SF3">
    <property type="entry name" value="UDP-GLCNAC:BETAGAL BETA-1,3-N-ACETYLGLUCOSAMINYLTRANSFERASE-LIKE PROTEIN 1"/>
    <property type="match status" value="1"/>
</dbReference>
<dbReference type="EMBL" id="RXOC01000007">
    <property type="protein sequence ID" value="RXF69414.1"/>
    <property type="molecule type" value="Genomic_DNA"/>
</dbReference>
<proteinExistence type="predicted"/>
<dbReference type="SUPFAM" id="SSF53448">
    <property type="entry name" value="Nucleotide-diphospho-sugar transferases"/>
    <property type="match status" value="1"/>
</dbReference>
<dbReference type="InterPro" id="IPR001173">
    <property type="entry name" value="Glyco_trans_2-like"/>
</dbReference>
<reference evidence="2 3" key="1">
    <citation type="submission" date="2018-12" db="EMBL/GenBank/DDBJ databases">
        <title>The Draft Genome Sequence of the Soil Bacterium Pedobacter tournemirensis R1.</title>
        <authorList>
            <person name="He J."/>
        </authorList>
    </citation>
    <scope>NUCLEOTIDE SEQUENCE [LARGE SCALE GENOMIC DNA]</scope>
    <source>
        <strain evidence="2 3">R1</strain>
    </source>
</reference>
<dbReference type="RefSeq" id="WP_128769686.1">
    <property type="nucleotide sequence ID" value="NZ_RXOC01000007.1"/>
</dbReference>
<evidence type="ECO:0000313" key="3">
    <source>
        <dbReference type="Proteomes" id="UP000290848"/>
    </source>
</evidence>
<organism evidence="2 3">
    <name type="scientific">Arcticibacter tournemirensis</name>
    <dbReference type="NCBI Taxonomy" id="699437"/>
    <lineage>
        <taxon>Bacteria</taxon>
        <taxon>Pseudomonadati</taxon>
        <taxon>Bacteroidota</taxon>
        <taxon>Sphingobacteriia</taxon>
        <taxon>Sphingobacteriales</taxon>
        <taxon>Sphingobacteriaceae</taxon>
        <taxon>Arcticibacter</taxon>
    </lineage>
</organism>
<dbReference type="InterPro" id="IPR029044">
    <property type="entry name" value="Nucleotide-diphossugar_trans"/>
</dbReference>
<dbReference type="Pfam" id="PF00535">
    <property type="entry name" value="Glycos_transf_2"/>
    <property type="match status" value="1"/>
</dbReference>
<comment type="caution">
    <text evidence="2">The sequence shown here is derived from an EMBL/GenBank/DDBJ whole genome shotgun (WGS) entry which is preliminary data.</text>
</comment>
<protein>
    <submittedName>
        <fullName evidence="2">Glycosyltransferase family 2 protein</fullName>
    </submittedName>
</protein>
<dbReference type="CDD" id="cd00761">
    <property type="entry name" value="Glyco_tranf_GTA_type"/>
    <property type="match status" value="1"/>
</dbReference>
<accession>A0A4Q0M8J0</accession>
<dbReference type="PANTHER" id="PTHR22916">
    <property type="entry name" value="GLYCOSYLTRANSFERASE"/>
    <property type="match status" value="1"/>
</dbReference>
<dbReference type="AlphaFoldDB" id="A0A4Q0M8J0"/>
<keyword evidence="2" id="KW-0808">Transferase</keyword>
<feature type="domain" description="Glycosyltransferase 2-like" evidence="1">
    <location>
        <begin position="5"/>
        <end position="161"/>
    </location>
</feature>
<evidence type="ECO:0000259" key="1">
    <source>
        <dbReference type="Pfam" id="PF00535"/>
    </source>
</evidence>
<dbReference type="GO" id="GO:0016758">
    <property type="term" value="F:hexosyltransferase activity"/>
    <property type="evidence" value="ECO:0007669"/>
    <property type="project" value="UniProtKB-ARBA"/>
</dbReference>
<sequence>MILISVITPAYNVSKHITETILSVQKQTYKNWEMIIVDDCSEDNTFEIISDFSKQDTRIKVFKHKKNAGVAAARNTALNQASGEYIAFVDGDDLWTEDKLEKQLAFMQANDYALTYTDHQNFDSDSGAKRKIITAPKRMRANDILSNTAIACLTVMINRKKVGDFQMPLLGHTEDNCTWYEILKKGHTAYALPECLSLYRVGNSSLTKNKSIAAKQQWNTYRKYFKFSVIKSAYYFSMYAVNAIIRHL</sequence>